<feature type="transmembrane region" description="Helical" evidence="7">
    <location>
        <begin position="408"/>
        <end position="428"/>
    </location>
</feature>
<name>A0A4R6RSB4_9MICO</name>
<dbReference type="PANTHER" id="PTHR43045">
    <property type="entry name" value="SHIKIMATE TRANSPORTER"/>
    <property type="match status" value="1"/>
</dbReference>
<dbReference type="InterPro" id="IPR020846">
    <property type="entry name" value="MFS_dom"/>
</dbReference>
<evidence type="ECO:0000256" key="6">
    <source>
        <dbReference type="ARBA" id="ARBA00023136"/>
    </source>
</evidence>
<keyword evidence="2" id="KW-0813">Transport</keyword>
<comment type="caution">
    <text evidence="9">The sequence shown here is derived from an EMBL/GenBank/DDBJ whole genome shotgun (WGS) entry which is preliminary data.</text>
</comment>
<dbReference type="PROSITE" id="PS50850">
    <property type="entry name" value="MFS"/>
    <property type="match status" value="1"/>
</dbReference>
<keyword evidence="4 7" id="KW-0812">Transmembrane</keyword>
<keyword evidence="3" id="KW-1003">Cell membrane</keyword>
<comment type="subcellular location">
    <subcellularLocation>
        <location evidence="1">Cell membrane</location>
        <topology evidence="1">Multi-pass membrane protein</topology>
    </subcellularLocation>
</comment>
<feature type="domain" description="Major facilitator superfamily (MFS) profile" evidence="8">
    <location>
        <begin position="19"/>
        <end position="434"/>
    </location>
</feature>
<feature type="transmembrane region" description="Helical" evidence="7">
    <location>
        <begin position="125"/>
        <end position="146"/>
    </location>
</feature>
<dbReference type="Gene3D" id="1.20.1250.20">
    <property type="entry name" value="MFS general substrate transporter like domains"/>
    <property type="match status" value="1"/>
</dbReference>
<reference evidence="9 10" key="1">
    <citation type="submission" date="2019-03" db="EMBL/GenBank/DDBJ databases">
        <title>Genomic analyses of the natural microbiome of Caenorhabditis elegans.</title>
        <authorList>
            <person name="Samuel B."/>
        </authorList>
    </citation>
    <scope>NUCLEOTIDE SEQUENCE [LARGE SCALE GENOMIC DNA]</scope>
    <source>
        <strain evidence="9 10">JUb18</strain>
    </source>
</reference>
<dbReference type="InterPro" id="IPR005828">
    <property type="entry name" value="MFS_sugar_transport-like"/>
</dbReference>
<dbReference type="PANTHER" id="PTHR43045:SF1">
    <property type="entry name" value="SHIKIMATE TRANSPORTER"/>
    <property type="match status" value="1"/>
</dbReference>
<keyword evidence="10" id="KW-1185">Reference proteome</keyword>
<evidence type="ECO:0000256" key="4">
    <source>
        <dbReference type="ARBA" id="ARBA00022692"/>
    </source>
</evidence>
<keyword evidence="6 7" id="KW-0472">Membrane</keyword>
<gene>
    <name evidence="9" type="ORF">EDF62_3056</name>
</gene>
<keyword evidence="5 7" id="KW-1133">Transmembrane helix</keyword>
<dbReference type="Proteomes" id="UP000295601">
    <property type="component" value="Unassembled WGS sequence"/>
</dbReference>
<evidence type="ECO:0000256" key="7">
    <source>
        <dbReference type="SAM" id="Phobius"/>
    </source>
</evidence>
<dbReference type="Pfam" id="PF00083">
    <property type="entry name" value="Sugar_tr"/>
    <property type="match status" value="2"/>
</dbReference>
<evidence type="ECO:0000256" key="2">
    <source>
        <dbReference type="ARBA" id="ARBA00022448"/>
    </source>
</evidence>
<feature type="transmembrane region" description="Helical" evidence="7">
    <location>
        <begin position="317"/>
        <end position="335"/>
    </location>
</feature>
<dbReference type="InterPro" id="IPR036259">
    <property type="entry name" value="MFS_trans_sf"/>
</dbReference>
<dbReference type="RefSeq" id="WP_166644365.1">
    <property type="nucleotide sequence ID" value="NZ_SNYA01000008.1"/>
</dbReference>
<feature type="transmembrane region" description="Helical" evidence="7">
    <location>
        <begin position="193"/>
        <end position="212"/>
    </location>
</feature>
<evidence type="ECO:0000313" key="10">
    <source>
        <dbReference type="Proteomes" id="UP000295601"/>
    </source>
</evidence>
<feature type="transmembrane region" description="Helical" evidence="7">
    <location>
        <begin position="341"/>
        <end position="361"/>
    </location>
</feature>
<evidence type="ECO:0000256" key="5">
    <source>
        <dbReference type="ARBA" id="ARBA00022989"/>
    </source>
</evidence>
<feature type="transmembrane region" description="Helical" evidence="7">
    <location>
        <begin position="93"/>
        <end position="119"/>
    </location>
</feature>
<dbReference type="GO" id="GO:0005886">
    <property type="term" value="C:plasma membrane"/>
    <property type="evidence" value="ECO:0007669"/>
    <property type="project" value="UniProtKB-SubCell"/>
</dbReference>
<dbReference type="SUPFAM" id="SSF103473">
    <property type="entry name" value="MFS general substrate transporter"/>
    <property type="match status" value="1"/>
</dbReference>
<feature type="transmembrane region" description="Helical" evidence="7">
    <location>
        <begin position="62"/>
        <end position="81"/>
    </location>
</feature>
<evidence type="ECO:0000256" key="3">
    <source>
        <dbReference type="ARBA" id="ARBA00022475"/>
    </source>
</evidence>
<accession>A0A4R6RSB4</accession>
<feature type="transmembrane region" description="Helical" evidence="7">
    <location>
        <begin position="382"/>
        <end position="402"/>
    </location>
</feature>
<proteinExistence type="predicted"/>
<evidence type="ECO:0000256" key="1">
    <source>
        <dbReference type="ARBA" id="ARBA00004651"/>
    </source>
</evidence>
<feature type="transmembrane region" description="Helical" evidence="7">
    <location>
        <begin position="31"/>
        <end position="50"/>
    </location>
</feature>
<evidence type="ECO:0000313" key="9">
    <source>
        <dbReference type="EMBL" id="TDP89759.1"/>
    </source>
</evidence>
<sequence>MHTASTAPITNPRASLIRVVASSTVGAVLEWFDFFIFASLSGLILGRLFFQPGDPVSEVLLGFSTLAVGYFARPVGGIIFGHFGDRIGRKRMLVVTVWLMGGSTVLLGLLPTFAVLGGWATAMLVLLRLVQGIAVGGEFAGAATLIIEHAAHTRHRAFLSTIANVGASFGFLMSSALLAILLGALSPAQFEEWGWRIPFLISAVLLGVGAYIRTQIADTPTFLKMQAARSSEPRTNERLPIVELLSQHGRAVFCGIAISLSLVYYQLSLVFVTPYATTWLGLEASMVLWSITIAQVLYIIVSLSWAAVSDRFGRRPVLAIGFIGCLLWLPVYFLLLTPSAGLGTIVLAVGGQLFFVGATYGPLSAYLAELFPAKVRYTGMSVGFQGASAFAGLTPLLSFALLSATDTWLSVLWLGAAASVIGITGIVLSRETAHKELQD</sequence>
<evidence type="ECO:0000259" key="8">
    <source>
        <dbReference type="PROSITE" id="PS50850"/>
    </source>
</evidence>
<feature type="transmembrane region" description="Helical" evidence="7">
    <location>
        <begin position="248"/>
        <end position="267"/>
    </location>
</feature>
<organism evidence="9 10">
    <name type="scientific">Leucobacter luti</name>
    <dbReference type="NCBI Taxonomy" id="340320"/>
    <lineage>
        <taxon>Bacteria</taxon>
        <taxon>Bacillati</taxon>
        <taxon>Actinomycetota</taxon>
        <taxon>Actinomycetes</taxon>
        <taxon>Micrococcales</taxon>
        <taxon>Microbacteriaceae</taxon>
        <taxon>Leucobacter</taxon>
    </lineage>
</organism>
<dbReference type="AlphaFoldDB" id="A0A4R6RSB4"/>
<feature type="transmembrane region" description="Helical" evidence="7">
    <location>
        <begin position="287"/>
        <end position="308"/>
    </location>
</feature>
<protein>
    <submittedName>
        <fullName evidence="9">Sugar phosphate permease</fullName>
    </submittedName>
</protein>
<dbReference type="EMBL" id="SNYA01000008">
    <property type="protein sequence ID" value="TDP89759.1"/>
    <property type="molecule type" value="Genomic_DNA"/>
</dbReference>
<dbReference type="GO" id="GO:0022857">
    <property type="term" value="F:transmembrane transporter activity"/>
    <property type="evidence" value="ECO:0007669"/>
    <property type="project" value="InterPro"/>
</dbReference>
<feature type="transmembrane region" description="Helical" evidence="7">
    <location>
        <begin position="158"/>
        <end position="181"/>
    </location>
</feature>